<dbReference type="Gene3D" id="2.170.130.10">
    <property type="entry name" value="TonB-dependent receptor, plug domain"/>
    <property type="match status" value="1"/>
</dbReference>
<evidence type="ECO:0000256" key="14">
    <source>
        <dbReference type="SAM" id="SignalP"/>
    </source>
</evidence>
<evidence type="ECO:0000256" key="7">
    <source>
        <dbReference type="ARBA" id="ARBA00023004"/>
    </source>
</evidence>
<evidence type="ECO:0000256" key="2">
    <source>
        <dbReference type="ARBA" id="ARBA00022448"/>
    </source>
</evidence>
<reference evidence="17 18" key="1">
    <citation type="submission" date="2020-05" db="EMBL/GenBank/DDBJ databases">
        <title>Distinct polysaccharide utilization as determinants for interspecies competition between intestinal Prevotella spp.</title>
        <authorList>
            <person name="Galvez E.J.C."/>
            <person name="Iljazovic A."/>
            <person name="Strowig T."/>
        </authorList>
    </citation>
    <scope>NUCLEOTIDE SEQUENCE [LARGE SCALE GENOMIC DNA]</scope>
    <source>
        <strain evidence="17 18">PCHR</strain>
    </source>
</reference>
<keyword evidence="4" id="KW-0410">Iron transport</keyword>
<keyword evidence="6 14" id="KW-0732">Signal</keyword>
<sequence length="772" mass="86762">MKQNILLLSALACAAAASAAQPEGADIDTLKAHALQDVQVVATRASKNTPVAFKNIGKEEIRSVNFGHDIPYLMSLTPSVTITSDAGNGIGYTTLRVRGTDPTRINVTANGIPLNDAESSATFWVNNNDLISSVQSMQIQRGVGTSTNGAGAFGATVNMQTENIGMKPFIGLDLAGGSYYSHKETLRFGTGLINDRFGIQGRLSDIGSKGYLDRASAKLNSYFLQAGYFGDNTMVKFITWNSTEETYHAWNYTSKEEQRRFGRRYNSCGVYYDKDGKMCYYDDQTDNYHLQNYQLLWNQMINADWNMNVALHYSKGFGYYEEYKPGRTWAEYNLTGDWLMQGDLVRQKKMDNDFYGAIASVNYTGKTLAATLGGGWNKYDGDHYGNVKWTGSPYYIMKDADGNEYNQYIQGPDNLVPGMEYYRNNGTKTDFNVYGKVNWTFVRGLNAFADLQYRHVGYKMRGLDDSWDWDNMKQIVFNMKDNFNFFNPKFGLTWTPAKGHTAYVSVAMAHKEPTRNDYEDNIGKDLKAERLTDWEAGYKFGGKTFTAGVNLYYMNYNDQFVLTGELNSIGEMIASNVGSSYRTGVELEAAWKPTDWFRWDANATWSRNRAKDWTVTLDDGTAATLGDTPLSFSPDFIFNNIFSFGYKGFRANVQSQYIGEQYLTNTGMKAYTNYADDGATQQVGMMLEDYFVTNLHLAYNFNIKKAGIKDATVGITLYNLFSAKYDNNGWAAPGYKKDASGRAMAYCNNDLYEAGFAPSAPFNFMVNLSLNF</sequence>
<comment type="subcellular location">
    <subcellularLocation>
        <location evidence="1 12">Cell outer membrane</location>
        <topology evidence="1 12">Multi-pass membrane protein</topology>
    </subcellularLocation>
</comment>
<keyword evidence="11 12" id="KW-0998">Cell outer membrane</keyword>
<protein>
    <submittedName>
        <fullName evidence="17">TonB-dependent receptor</fullName>
    </submittedName>
</protein>
<evidence type="ECO:0000256" key="5">
    <source>
        <dbReference type="ARBA" id="ARBA00022692"/>
    </source>
</evidence>
<keyword evidence="17" id="KW-0675">Receptor</keyword>
<dbReference type="InterPro" id="IPR039426">
    <property type="entry name" value="TonB-dep_rcpt-like"/>
</dbReference>
<evidence type="ECO:0000259" key="15">
    <source>
        <dbReference type="Pfam" id="PF00593"/>
    </source>
</evidence>
<dbReference type="PANTHER" id="PTHR32552">
    <property type="entry name" value="FERRICHROME IRON RECEPTOR-RELATED"/>
    <property type="match status" value="1"/>
</dbReference>
<evidence type="ECO:0000256" key="10">
    <source>
        <dbReference type="ARBA" id="ARBA00023136"/>
    </source>
</evidence>
<comment type="caution">
    <text evidence="17">The sequence shown here is derived from an EMBL/GenBank/DDBJ whole genome shotgun (WGS) entry which is preliminary data.</text>
</comment>
<keyword evidence="9 13" id="KW-0798">TonB box</keyword>
<keyword evidence="5 12" id="KW-0812">Transmembrane</keyword>
<keyword evidence="18" id="KW-1185">Reference proteome</keyword>
<evidence type="ECO:0000313" key="18">
    <source>
        <dbReference type="Proteomes" id="UP000820977"/>
    </source>
</evidence>
<dbReference type="PROSITE" id="PS52016">
    <property type="entry name" value="TONB_DEPENDENT_REC_3"/>
    <property type="match status" value="1"/>
</dbReference>
<dbReference type="Proteomes" id="UP000820977">
    <property type="component" value="Unassembled WGS sequence"/>
</dbReference>
<evidence type="ECO:0000256" key="8">
    <source>
        <dbReference type="ARBA" id="ARBA00023065"/>
    </source>
</evidence>
<feature type="domain" description="TonB-dependent receptor-like beta-barrel" evidence="15">
    <location>
        <begin position="251"/>
        <end position="720"/>
    </location>
</feature>
<feature type="domain" description="TonB-dependent receptor plug" evidence="16">
    <location>
        <begin position="47"/>
        <end position="155"/>
    </location>
</feature>
<feature type="chain" id="PRO_5045342879" evidence="14">
    <location>
        <begin position="20"/>
        <end position="772"/>
    </location>
</feature>
<dbReference type="SUPFAM" id="SSF56935">
    <property type="entry name" value="Porins"/>
    <property type="match status" value="1"/>
</dbReference>
<evidence type="ECO:0000256" key="3">
    <source>
        <dbReference type="ARBA" id="ARBA00022452"/>
    </source>
</evidence>
<evidence type="ECO:0000256" key="12">
    <source>
        <dbReference type="PROSITE-ProRule" id="PRU01360"/>
    </source>
</evidence>
<evidence type="ECO:0000256" key="1">
    <source>
        <dbReference type="ARBA" id="ARBA00004571"/>
    </source>
</evidence>
<comment type="similarity">
    <text evidence="12 13">Belongs to the TonB-dependent receptor family.</text>
</comment>
<dbReference type="InterPro" id="IPR012910">
    <property type="entry name" value="Plug_dom"/>
</dbReference>
<keyword evidence="7" id="KW-0408">Iron</keyword>
<accession>A0ABX2B0S5</accession>
<dbReference type="Pfam" id="PF07715">
    <property type="entry name" value="Plug"/>
    <property type="match status" value="1"/>
</dbReference>
<evidence type="ECO:0000313" key="17">
    <source>
        <dbReference type="EMBL" id="NPE24846.1"/>
    </source>
</evidence>
<name>A0ABX2B0S5_9BACT</name>
<evidence type="ECO:0000259" key="16">
    <source>
        <dbReference type="Pfam" id="PF07715"/>
    </source>
</evidence>
<dbReference type="InterPro" id="IPR037066">
    <property type="entry name" value="Plug_dom_sf"/>
</dbReference>
<gene>
    <name evidence="17" type="ORF">HPS54_04835</name>
</gene>
<keyword evidence="8" id="KW-0406">Ion transport</keyword>
<evidence type="ECO:0000256" key="11">
    <source>
        <dbReference type="ARBA" id="ARBA00023237"/>
    </source>
</evidence>
<proteinExistence type="inferred from homology"/>
<keyword evidence="2 12" id="KW-0813">Transport</keyword>
<keyword evidence="3 12" id="KW-1134">Transmembrane beta strand</keyword>
<evidence type="ECO:0000256" key="6">
    <source>
        <dbReference type="ARBA" id="ARBA00022729"/>
    </source>
</evidence>
<dbReference type="EMBL" id="JABKKJ010000005">
    <property type="protein sequence ID" value="NPE24846.1"/>
    <property type="molecule type" value="Genomic_DNA"/>
</dbReference>
<feature type="signal peptide" evidence="14">
    <location>
        <begin position="1"/>
        <end position="19"/>
    </location>
</feature>
<keyword evidence="10 12" id="KW-0472">Membrane</keyword>
<dbReference type="InterPro" id="IPR000531">
    <property type="entry name" value="Beta-barrel_TonB"/>
</dbReference>
<dbReference type="Pfam" id="PF00593">
    <property type="entry name" value="TonB_dep_Rec_b-barrel"/>
    <property type="match status" value="1"/>
</dbReference>
<evidence type="ECO:0000256" key="4">
    <source>
        <dbReference type="ARBA" id="ARBA00022496"/>
    </source>
</evidence>
<evidence type="ECO:0000256" key="13">
    <source>
        <dbReference type="RuleBase" id="RU003357"/>
    </source>
</evidence>
<dbReference type="Gene3D" id="2.40.170.20">
    <property type="entry name" value="TonB-dependent receptor, beta-barrel domain"/>
    <property type="match status" value="1"/>
</dbReference>
<dbReference type="RefSeq" id="WP_172344333.1">
    <property type="nucleotide sequence ID" value="NZ_CASYYZ010000002.1"/>
</dbReference>
<evidence type="ECO:0000256" key="9">
    <source>
        <dbReference type="ARBA" id="ARBA00023077"/>
    </source>
</evidence>
<dbReference type="PANTHER" id="PTHR32552:SF68">
    <property type="entry name" value="FERRICHROME OUTER MEMBRANE TRANSPORTER_PHAGE RECEPTOR"/>
    <property type="match status" value="1"/>
</dbReference>
<dbReference type="InterPro" id="IPR036942">
    <property type="entry name" value="Beta-barrel_TonB_sf"/>
</dbReference>
<organism evidence="17 18">
    <name type="scientific">Xylanibacter caecicola</name>
    <dbReference type="NCBI Taxonomy" id="2736294"/>
    <lineage>
        <taxon>Bacteria</taxon>
        <taxon>Pseudomonadati</taxon>
        <taxon>Bacteroidota</taxon>
        <taxon>Bacteroidia</taxon>
        <taxon>Bacteroidales</taxon>
        <taxon>Prevotellaceae</taxon>
        <taxon>Xylanibacter</taxon>
    </lineage>
</organism>